<accession>A0A1G6HE77</accession>
<organism evidence="1 2">
    <name type="scientific">Paraburkholderia lycopersici</name>
    <dbReference type="NCBI Taxonomy" id="416944"/>
    <lineage>
        <taxon>Bacteria</taxon>
        <taxon>Pseudomonadati</taxon>
        <taxon>Pseudomonadota</taxon>
        <taxon>Betaproteobacteria</taxon>
        <taxon>Burkholderiales</taxon>
        <taxon>Burkholderiaceae</taxon>
        <taxon>Paraburkholderia</taxon>
    </lineage>
</organism>
<dbReference type="AlphaFoldDB" id="A0A1G6HE77"/>
<dbReference type="EMBL" id="FMYQ01000002">
    <property type="protein sequence ID" value="SDB92560.1"/>
    <property type="molecule type" value="Genomic_DNA"/>
</dbReference>
<dbReference type="Proteomes" id="UP000198908">
    <property type="component" value="Unassembled WGS sequence"/>
</dbReference>
<name>A0A1G6HE77_9BURK</name>
<evidence type="ECO:0000313" key="1">
    <source>
        <dbReference type="EMBL" id="SDB92560.1"/>
    </source>
</evidence>
<reference evidence="2" key="1">
    <citation type="submission" date="2016-09" db="EMBL/GenBank/DDBJ databases">
        <authorList>
            <person name="Varghese N."/>
            <person name="Submissions S."/>
        </authorList>
    </citation>
    <scope>NUCLEOTIDE SEQUENCE [LARGE SCALE GENOMIC DNA]</scope>
    <source>
        <strain evidence="2">TNe-862</strain>
    </source>
</reference>
<sequence>MLHFLEQDCRVIDTSAWPDGLDLDDHSLNFGYSMAGCMGGNGGAVYRLNEGMQGEYVSIACHDVKRKM</sequence>
<dbReference type="OrthoDB" id="9085960at2"/>
<evidence type="ECO:0000313" key="2">
    <source>
        <dbReference type="Proteomes" id="UP000198908"/>
    </source>
</evidence>
<protein>
    <submittedName>
        <fullName evidence="1">Uncharacterized protein</fullName>
    </submittedName>
</protein>
<proteinExistence type="predicted"/>
<gene>
    <name evidence="1" type="ORF">SAMN05421548_102228</name>
</gene>
<keyword evidence="2" id="KW-1185">Reference proteome</keyword>
<dbReference type="RefSeq" id="WP_091994805.1">
    <property type="nucleotide sequence ID" value="NZ_FMYQ01000002.1"/>
</dbReference>